<keyword evidence="2" id="KW-1185">Reference proteome</keyword>
<reference evidence="1" key="1">
    <citation type="submission" date="2022-01" db="EMBL/GenBank/DDBJ databases">
        <authorList>
            <person name="Jo J.-H."/>
            <person name="Im W.-T."/>
        </authorList>
    </citation>
    <scope>NUCLEOTIDE SEQUENCE</scope>
    <source>
        <strain evidence="1">I2-34</strain>
    </source>
</reference>
<name>A0ABS9LCV8_9MICC</name>
<dbReference type="Pfam" id="PF04343">
    <property type="entry name" value="DUF488"/>
    <property type="match status" value="1"/>
</dbReference>
<evidence type="ECO:0000313" key="1">
    <source>
        <dbReference type="EMBL" id="MCG2624433.1"/>
    </source>
</evidence>
<dbReference type="Proteomes" id="UP001165368">
    <property type="component" value="Unassembled WGS sequence"/>
</dbReference>
<gene>
    <name evidence="1" type="ORF">LVY72_21320</name>
</gene>
<dbReference type="RefSeq" id="WP_237826314.1">
    <property type="nucleotide sequence ID" value="NZ_JAKLTQ010000025.1"/>
</dbReference>
<organism evidence="1 2">
    <name type="scientific">Arthrobacter hankyongi</name>
    <dbReference type="NCBI Taxonomy" id="2904801"/>
    <lineage>
        <taxon>Bacteria</taxon>
        <taxon>Bacillati</taxon>
        <taxon>Actinomycetota</taxon>
        <taxon>Actinomycetes</taxon>
        <taxon>Micrococcales</taxon>
        <taxon>Micrococcaceae</taxon>
        <taxon>Arthrobacter</taxon>
    </lineage>
</organism>
<dbReference type="PANTHER" id="PTHR39337">
    <property type="entry name" value="BLR5642 PROTEIN"/>
    <property type="match status" value="1"/>
</dbReference>
<dbReference type="PANTHER" id="PTHR39337:SF1">
    <property type="entry name" value="BLR5642 PROTEIN"/>
    <property type="match status" value="1"/>
</dbReference>
<dbReference type="InterPro" id="IPR007438">
    <property type="entry name" value="DUF488"/>
</dbReference>
<evidence type="ECO:0000313" key="2">
    <source>
        <dbReference type="Proteomes" id="UP001165368"/>
    </source>
</evidence>
<accession>A0ABS9LCV8</accession>
<protein>
    <submittedName>
        <fullName evidence="1">DUF488 domain-containing protein</fullName>
    </submittedName>
</protein>
<dbReference type="EMBL" id="JAKLTQ010000025">
    <property type="protein sequence ID" value="MCG2624433.1"/>
    <property type="molecule type" value="Genomic_DNA"/>
</dbReference>
<proteinExistence type="predicted"/>
<sequence length="145" mass="16035">MTAPGLVSCGYQSHTAESLVERLLDRRVGLLADVRLTPMSRTRGLAKKALAAHLSGAGIEYVHLPSLGNPKENRAGFAKGDPQAELRYLALLEREPALQDMDWLARLARGSVVAVMCFERQEEHCHRRVLLKEMAARDVVLLPPI</sequence>
<comment type="caution">
    <text evidence="1">The sequence shown here is derived from an EMBL/GenBank/DDBJ whole genome shotgun (WGS) entry which is preliminary data.</text>
</comment>